<keyword evidence="2" id="KW-0732">Signal</keyword>
<feature type="signal peptide" evidence="2">
    <location>
        <begin position="1"/>
        <end position="19"/>
    </location>
</feature>
<accession>A0ABX7VWD5</accession>
<dbReference type="Proteomes" id="UP000665043">
    <property type="component" value="Chromosome"/>
</dbReference>
<feature type="compositionally biased region" description="Basic and acidic residues" evidence="1">
    <location>
        <begin position="28"/>
        <end position="53"/>
    </location>
</feature>
<feature type="chain" id="PRO_5046562983" evidence="2">
    <location>
        <begin position="20"/>
        <end position="183"/>
    </location>
</feature>
<name>A0ABX7VWD5_9BACI</name>
<gene>
    <name evidence="3" type="ORF">ERJ70_19500</name>
</gene>
<dbReference type="Pfam" id="PF16167">
    <property type="entry name" value="DUF4871"/>
    <property type="match status" value="1"/>
</dbReference>
<dbReference type="Gene3D" id="2.60.40.3830">
    <property type="match status" value="1"/>
</dbReference>
<dbReference type="RefSeq" id="WP_209366383.1">
    <property type="nucleotide sequence ID" value="NZ_CP046956.1"/>
</dbReference>
<feature type="region of interest" description="Disordered" evidence="1">
    <location>
        <begin position="23"/>
        <end position="54"/>
    </location>
</feature>
<evidence type="ECO:0000313" key="4">
    <source>
        <dbReference type="Proteomes" id="UP000665043"/>
    </source>
</evidence>
<evidence type="ECO:0000256" key="2">
    <source>
        <dbReference type="SAM" id="SignalP"/>
    </source>
</evidence>
<evidence type="ECO:0000256" key="1">
    <source>
        <dbReference type="SAM" id="MobiDB-lite"/>
    </source>
</evidence>
<sequence>MKKHMLFLSLFLTVGTLNACTSNPNDKTSNEWKESKEENEVRESTNEDEKTTAEDDWDLSSTFHYSVEYESGEEGSYEIVGNKDTVGFTGPFPIIAKDSQKYFWFYFGKENIYNKPVEVKAIKKGTKKPVNILSGPSTFFEDAAVSPDSVNMPSTLTFPSAGIWKILMYMDGELYEKIVVEVV</sequence>
<keyword evidence="4" id="KW-1185">Reference proteome</keyword>
<protein>
    <submittedName>
        <fullName evidence="3">DUF4871 domain-containing protein</fullName>
    </submittedName>
</protein>
<evidence type="ECO:0000313" key="3">
    <source>
        <dbReference type="EMBL" id="QTN01272.1"/>
    </source>
</evidence>
<proteinExistence type="predicted"/>
<dbReference type="EMBL" id="CP046956">
    <property type="protein sequence ID" value="QTN01272.1"/>
    <property type="molecule type" value="Genomic_DNA"/>
</dbReference>
<dbReference type="InterPro" id="IPR032366">
    <property type="entry name" value="DUF4871"/>
</dbReference>
<reference evidence="3 4" key="1">
    <citation type="submission" date="2019-12" db="EMBL/GenBank/DDBJ databases">
        <title>The whole genome sequencing of a strain isolated from a Mars analog, Dalangtan Playa.</title>
        <authorList>
            <person name="Huang T."/>
        </authorList>
    </citation>
    <scope>NUCLEOTIDE SEQUENCE [LARGE SCALE GENOMIC DNA]</scope>
    <source>
        <strain evidence="3 4">DP4-553-S</strain>
    </source>
</reference>
<organism evidence="3 4">
    <name type="scientific">Sediminibacillus dalangtanensis</name>
    <dbReference type="NCBI Taxonomy" id="2729421"/>
    <lineage>
        <taxon>Bacteria</taxon>
        <taxon>Bacillati</taxon>
        <taxon>Bacillota</taxon>
        <taxon>Bacilli</taxon>
        <taxon>Bacillales</taxon>
        <taxon>Bacillaceae</taxon>
        <taxon>Sediminibacillus</taxon>
    </lineage>
</organism>